<dbReference type="GO" id="GO:0004820">
    <property type="term" value="F:glycine-tRNA ligase activity"/>
    <property type="evidence" value="ECO:0007669"/>
    <property type="project" value="UniProtKB-UniRule"/>
</dbReference>
<dbReference type="GO" id="GO:0006426">
    <property type="term" value="P:glycyl-tRNA aminoacylation"/>
    <property type="evidence" value="ECO:0007669"/>
    <property type="project" value="UniProtKB-UniRule"/>
</dbReference>
<proteinExistence type="inferred from homology"/>
<evidence type="ECO:0000256" key="3">
    <source>
        <dbReference type="ARBA" id="ARBA00022741"/>
    </source>
</evidence>
<dbReference type="Pfam" id="PF02092">
    <property type="entry name" value="tRNA_synt_2f"/>
    <property type="match status" value="1"/>
</dbReference>
<comment type="subcellular location">
    <subcellularLocation>
        <location evidence="8">Cytoplasm</location>
    </subcellularLocation>
</comment>
<dbReference type="InterPro" id="IPR015944">
    <property type="entry name" value="Gly-tRNA-synth_bsu"/>
</dbReference>
<evidence type="ECO:0000256" key="4">
    <source>
        <dbReference type="ARBA" id="ARBA00022840"/>
    </source>
</evidence>
<evidence type="ECO:0000313" key="10">
    <source>
        <dbReference type="Proteomes" id="UP000593735"/>
    </source>
</evidence>
<protein>
    <recommendedName>
        <fullName evidence="8">Glycine--tRNA ligase beta subunit</fullName>
        <ecNumber evidence="8">6.1.1.14</ecNumber>
    </recommendedName>
    <alternativeName>
        <fullName evidence="8">Glycyl-tRNA synthetase beta subunit</fullName>
        <shortName evidence="8">GlyRS</shortName>
    </alternativeName>
</protein>
<dbReference type="AlphaFoldDB" id="A0A7S7RU45"/>
<keyword evidence="8" id="KW-0963">Cytoplasm</keyword>
<dbReference type="PRINTS" id="PR01045">
    <property type="entry name" value="TRNASYNTHGB"/>
</dbReference>
<dbReference type="NCBIfam" id="TIGR00211">
    <property type="entry name" value="glyS"/>
    <property type="match status" value="1"/>
</dbReference>
<dbReference type="KEGG" id="tio:INP52_05340"/>
<keyword evidence="5 8" id="KW-0648">Protein biosynthesis</keyword>
<evidence type="ECO:0000256" key="6">
    <source>
        <dbReference type="ARBA" id="ARBA00023146"/>
    </source>
</evidence>
<keyword evidence="6 8" id="KW-0030">Aminoacyl-tRNA synthetase</keyword>
<keyword evidence="2 8" id="KW-0436">Ligase</keyword>
<evidence type="ECO:0000256" key="8">
    <source>
        <dbReference type="HAMAP-Rule" id="MF_00255"/>
    </source>
</evidence>
<keyword evidence="3 8" id="KW-0547">Nucleotide-binding</keyword>
<comment type="similarity">
    <text evidence="1 8">Belongs to the class-II aminoacyl-tRNA synthetase family.</text>
</comment>
<evidence type="ECO:0000313" key="9">
    <source>
        <dbReference type="EMBL" id="QOY59869.1"/>
    </source>
</evidence>
<evidence type="ECO:0000256" key="5">
    <source>
        <dbReference type="ARBA" id="ARBA00022917"/>
    </source>
</evidence>
<dbReference type="PANTHER" id="PTHR30075:SF2">
    <property type="entry name" value="GLYCINE--TRNA LIGASE, CHLOROPLASTIC_MITOCHONDRIAL 2"/>
    <property type="match status" value="1"/>
</dbReference>
<comment type="catalytic activity">
    <reaction evidence="7 8">
        <text>tRNA(Gly) + glycine + ATP = glycyl-tRNA(Gly) + AMP + diphosphate</text>
        <dbReference type="Rhea" id="RHEA:16013"/>
        <dbReference type="Rhea" id="RHEA-COMP:9664"/>
        <dbReference type="Rhea" id="RHEA-COMP:9683"/>
        <dbReference type="ChEBI" id="CHEBI:30616"/>
        <dbReference type="ChEBI" id="CHEBI:33019"/>
        <dbReference type="ChEBI" id="CHEBI:57305"/>
        <dbReference type="ChEBI" id="CHEBI:78442"/>
        <dbReference type="ChEBI" id="CHEBI:78522"/>
        <dbReference type="ChEBI" id="CHEBI:456215"/>
        <dbReference type="EC" id="6.1.1.14"/>
    </reaction>
</comment>
<evidence type="ECO:0000256" key="2">
    <source>
        <dbReference type="ARBA" id="ARBA00022598"/>
    </source>
</evidence>
<dbReference type="GO" id="GO:0005524">
    <property type="term" value="F:ATP binding"/>
    <property type="evidence" value="ECO:0007669"/>
    <property type="project" value="UniProtKB-UniRule"/>
</dbReference>
<dbReference type="EC" id="6.1.1.14" evidence="8"/>
<dbReference type="EMBL" id="CP063767">
    <property type="protein sequence ID" value="QOY59869.1"/>
    <property type="molecule type" value="Genomic_DNA"/>
</dbReference>
<organism evidence="9 10">
    <name type="scientific">Thermophilibacter immobilis</name>
    <dbReference type="NCBI Taxonomy" id="2779519"/>
    <lineage>
        <taxon>Bacteria</taxon>
        <taxon>Bacillati</taxon>
        <taxon>Actinomycetota</taxon>
        <taxon>Coriobacteriia</taxon>
        <taxon>Coriobacteriales</taxon>
        <taxon>Atopobiaceae</taxon>
        <taxon>Thermophilibacter</taxon>
    </lineage>
</organism>
<reference evidence="9 10" key="1">
    <citation type="submission" date="2020-10" db="EMBL/GenBank/DDBJ databases">
        <title>Olsenella immobilis sp.nov., isolated from the mud in a fermentation cellar used for the production of Chinese strong-flavoured liquor.</title>
        <authorList>
            <person name="Lu L."/>
        </authorList>
    </citation>
    <scope>NUCLEOTIDE SEQUENCE [LARGE SCALE GENOMIC DNA]</scope>
    <source>
        <strain evidence="9 10">LZLJ-2</strain>
    </source>
</reference>
<dbReference type="SUPFAM" id="SSF109604">
    <property type="entry name" value="HD-domain/PDEase-like"/>
    <property type="match status" value="1"/>
</dbReference>
<dbReference type="PROSITE" id="PS50861">
    <property type="entry name" value="AA_TRNA_LIGASE_II_GLYAB"/>
    <property type="match status" value="1"/>
</dbReference>
<name>A0A7S7RU45_9ACTN</name>
<dbReference type="PANTHER" id="PTHR30075">
    <property type="entry name" value="GLYCYL-TRNA SYNTHETASE"/>
    <property type="match status" value="1"/>
</dbReference>
<dbReference type="HAMAP" id="MF_00255">
    <property type="entry name" value="Gly_tRNA_synth_beta"/>
    <property type="match status" value="1"/>
</dbReference>
<gene>
    <name evidence="8" type="primary">glyS</name>
    <name evidence="9" type="ORF">INP52_05340</name>
</gene>
<dbReference type="GO" id="GO:0005829">
    <property type="term" value="C:cytosol"/>
    <property type="evidence" value="ECO:0007669"/>
    <property type="project" value="TreeGrafter"/>
</dbReference>
<accession>A0A7S7RU45</accession>
<keyword evidence="10" id="KW-1185">Reference proteome</keyword>
<dbReference type="RefSeq" id="WP_194369712.1">
    <property type="nucleotide sequence ID" value="NZ_CP063767.1"/>
</dbReference>
<dbReference type="InterPro" id="IPR006194">
    <property type="entry name" value="Gly-tRNA-synth_heterodimer"/>
</dbReference>
<sequence length="699" mass="75442">MAETRDFLLEIGCEEMPSAPLMGAVRQLERLVRDGLDEAGLAHGEVRVISSPRRLAALVADVACATEEVHEVKRGPAAKIAFDESGAPTRAAAGFARKCGVGAEALVRRQDSDGREYVFAEKSIASAPALPILSALSERLIGSLEWPNYRSQRWGTQHQTFVRPIRWICALLGSEVVPVTYADVTSSNTTRGHRVLGPGEHVVCEPAAYEGVLEAAGVLSEERRRSAIAAGIAGVEAARPGSRVDTPKKVLDEVVNLCEWPTVVVGTFDAEFLEVPHEIICESMLSNQRYFPIYDASGALTREFVVVSNTRPENSARVVDGNERVVRARLDDAKFFYEEDLKRPLEAYLPRLAEVTFQERLGSMLQKAERMERLAPEVARRSLLLDEAQAAQAGRAALLAKADLVTQAVVEFTSQQGVMGGYYAAHDGEPVEVARAIRDQYRPRFAGDRLPQGPVGTCVAVADKLDTICGMFAIEQPPTGSSDPFAVRRSTIGVIAMLREAPLANLAALVFCALDAYEEQGLAFDRGTAERAVATYFQGRLASIARDEHVSPDTVEAVSAAGVVDPSVFLSRAHALEDARRTSPELFEDLAQAYARAAHLADASLGTSVDAGLLGGAERALLAACERGSSEVARLLAAGDFAGCLGALAGLKAPIDRFFDDVLVMDEDTAKRENRLRLLNRFVEVFVGVADIGALSRKK</sequence>
<comment type="subunit">
    <text evidence="8">Tetramer of two alpha and two beta subunits.</text>
</comment>
<evidence type="ECO:0000256" key="7">
    <source>
        <dbReference type="ARBA" id="ARBA00047937"/>
    </source>
</evidence>
<evidence type="ECO:0000256" key="1">
    <source>
        <dbReference type="ARBA" id="ARBA00008226"/>
    </source>
</evidence>
<dbReference type="Proteomes" id="UP000593735">
    <property type="component" value="Chromosome"/>
</dbReference>
<keyword evidence="4 8" id="KW-0067">ATP-binding</keyword>